<feature type="transmembrane region" description="Helical" evidence="1">
    <location>
        <begin position="76"/>
        <end position="101"/>
    </location>
</feature>
<feature type="transmembrane region" description="Helical" evidence="1">
    <location>
        <begin position="31"/>
        <end position="52"/>
    </location>
</feature>
<dbReference type="InParanoid" id="A0A1Y2FWS6"/>
<dbReference type="Proteomes" id="UP000193467">
    <property type="component" value="Unassembled WGS sequence"/>
</dbReference>
<reference evidence="2 3" key="1">
    <citation type="submission" date="2016-07" db="EMBL/GenBank/DDBJ databases">
        <title>Pervasive Adenine N6-methylation of Active Genes in Fungi.</title>
        <authorList>
            <consortium name="DOE Joint Genome Institute"/>
            <person name="Mondo S.J."/>
            <person name="Dannebaum R.O."/>
            <person name="Kuo R.C."/>
            <person name="Labutti K."/>
            <person name="Haridas S."/>
            <person name="Kuo A."/>
            <person name="Salamov A."/>
            <person name="Ahrendt S.R."/>
            <person name="Lipzen A."/>
            <person name="Sullivan W."/>
            <person name="Andreopoulos W.B."/>
            <person name="Clum A."/>
            <person name="Lindquist E."/>
            <person name="Daum C."/>
            <person name="Ramamoorthy G.K."/>
            <person name="Gryganskyi A."/>
            <person name="Culley D."/>
            <person name="Magnuson J.K."/>
            <person name="James T.Y."/>
            <person name="O'Malley M.A."/>
            <person name="Stajich J.E."/>
            <person name="Spatafora J.W."/>
            <person name="Visel A."/>
            <person name="Grigoriev I.V."/>
        </authorList>
    </citation>
    <scope>NUCLEOTIDE SEQUENCE [LARGE SCALE GENOMIC DNA]</scope>
    <source>
        <strain evidence="2 3">62-1032</strain>
    </source>
</reference>
<name>A0A1Y2FWS6_9BASI</name>
<accession>A0A1Y2FWS6</accession>
<keyword evidence="1" id="KW-0812">Transmembrane</keyword>
<organism evidence="2 3">
    <name type="scientific">Leucosporidium creatinivorum</name>
    <dbReference type="NCBI Taxonomy" id="106004"/>
    <lineage>
        <taxon>Eukaryota</taxon>
        <taxon>Fungi</taxon>
        <taxon>Dikarya</taxon>
        <taxon>Basidiomycota</taxon>
        <taxon>Pucciniomycotina</taxon>
        <taxon>Microbotryomycetes</taxon>
        <taxon>Leucosporidiales</taxon>
        <taxon>Leucosporidium</taxon>
    </lineage>
</organism>
<dbReference type="AlphaFoldDB" id="A0A1Y2FWS6"/>
<evidence type="ECO:0000313" key="3">
    <source>
        <dbReference type="Proteomes" id="UP000193467"/>
    </source>
</evidence>
<keyword evidence="1" id="KW-1133">Transmembrane helix</keyword>
<sequence length="203" mass="22800">ILGFNLGDMSWRKFGTKSLMQRGWKWRRERVVLYQLAIILSITAEAIATYSLTKYATHQINIQNAFPGTYYGQNDLINSGIAAIVPSILVAFCFGTAFFFLAQYPRKVFPRWYHGMMLGWAGLICLALLVSSLGVGLLPLSLAHPPPPLANDTQVIVFHSSAFLILPPNSPFTIPEITTQFPHDPPLRYRDYGPNIAFVVLLW</sequence>
<protein>
    <submittedName>
        <fullName evidence="2">Uncharacterized protein</fullName>
    </submittedName>
</protein>
<keyword evidence="1" id="KW-0472">Membrane</keyword>
<comment type="caution">
    <text evidence="2">The sequence shown here is derived from an EMBL/GenBank/DDBJ whole genome shotgun (WGS) entry which is preliminary data.</text>
</comment>
<proteinExistence type="predicted"/>
<keyword evidence="3" id="KW-1185">Reference proteome</keyword>
<evidence type="ECO:0000313" key="2">
    <source>
        <dbReference type="EMBL" id="ORY88441.1"/>
    </source>
</evidence>
<feature type="transmembrane region" description="Helical" evidence="1">
    <location>
        <begin position="113"/>
        <end position="138"/>
    </location>
</feature>
<feature type="non-terminal residue" evidence="2">
    <location>
        <position position="1"/>
    </location>
</feature>
<dbReference type="EMBL" id="MCGR01000010">
    <property type="protein sequence ID" value="ORY88441.1"/>
    <property type="molecule type" value="Genomic_DNA"/>
</dbReference>
<gene>
    <name evidence="2" type="ORF">BCR35DRAFT_254052</name>
</gene>
<evidence type="ECO:0000256" key="1">
    <source>
        <dbReference type="SAM" id="Phobius"/>
    </source>
</evidence>
<dbReference type="OrthoDB" id="3596006at2759"/>
<feature type="non-terminal residue" evidence="2">
    <location>
        <position position="203"/>
    </location>
</feature>